<dbReference type="InterPro" id="IPR038765">
    <property type="entry name" value="Papain-like_cys_pep_sf"/>
</dbReference>
<dbReference type="InterPro" id="IPR002931">
    <property type="entry name" value="Transglutaminase-like"/>
</dbReference>
<sequence>MKEAHLISPFSYGAGIPGWNVTFTAIVPENMEIKYIVKNDPKGLLKLTTEKKRGNTYYTWNMQQVKNEAGFGDAPDDRYYEPHVIVYISKYSNSAGQQTFVQSVDDLYRWNASFTKTLNQTEDPTLKGITDSLVKPLSSSLQKAEAIYKWVQNHIRYVAFENGLEGFRPRQAAEVCSKRYGDCKDMSSIITQMLRMAGIEAYYTWIGTRDIPYEYTDVPLPIVDNHMISVARIDGKWYFIDGTSPSSTIYLPPSSIQTKQALVGISDTKYEILTVPVAEPVISTVEDSTFIHFTADGIAGKEKVLYKGYYAEDVHNALLYRDEKRLKDYVKTRMGKASNKFMLGEYKVSKHEAPTLEASIVADFEVPGYGKKVGNEYYINLNLEKLFENQLIDTAKRKVPKQFEFKGQITEHHILEIPQGYQVSYHPENFEIETPFYQLSIRYTKQANRIIATQVLTTKVLMLQPNQFDAWNAPMAKIQAQYKEQIVLEKL</sequence>
<feature type="domain" description="Transglutaminase-like" evidence="1">
    <location>
        <begin position="129"/>
        <end position="241"/>
    </location>
</feature>
<evidence type="ECO:0000259" key="1">
    <source>
        <dbReference type="Pfam" id="PF01841"/>
    </source>
</evidence>
<dbReference type="KEGG" id="fls:GLV81_18440"/>
<dbReference type="Proteomes" id="UP000426027">
    <property type="component" value="Chromosome"/>
</dbReference>
<dbReference type="Gene3D" id="2.60.40.3140">
    <property type="match status" value="1"/>
</dbReference>
<dbReference type="SUPFAM" id="SSF54001">
    <property type="entry name" value="Cysteine proteinases"/>
    <property type="match status" value="1"/>
</dbReference>
<protein>
    <recommendedName>
        <fullName evidence="1">Transglutaminase-like domain-containing protein</fullName>
    </recommendedName>
</protein>
<organism evidence="2 3">
    <name type="scientific">Phnomibacter ginsenosidimutans</name>
    <dbReference type="NCBI Taxonomy" id="2676868"/>
    <lineage>
        <taxon>Bacteria</taxon>
        <taxon>Pseudomonadati</taxon>
        <taxon>Bacteroidota</taxon>
        <taxon>Chitinophagia</taxon>
        <taxon>Chitinophagales</taxon>
        <taxon>Chitinophagaceae</taxon>
        <taxon>Phnomibacter</taxon>
    </lineage>
</organism>
<proteinExistence type="predicted"/>
<dbReference type="EMBL" id="CP046566">
    <property type="protein sequence ID" value="QGW29833.1"/>
    <property type="molecule type" value="Genomic_DNA"/>
</dbReference>
<evidence type="ECO:0000313" key="2">
    <source>
        <dbReference type="EMBL" id="QGW29833.1"/>
    </source>
</evidence>
<reference evidence="2 3" key="1">
    <citation type="submission" date="2019-11" db="EMBL/GenBank/DDBJ databases">
        <authorList>
            <person name="Im W.T."/>
        </authorList>
    </citation>
    <scope>NUCLEOTIDE SEQUENCE [LARGE SCALE GENOMIC DNA]</scope>
    <source>
        <strain evidence="2 3">SB-02</strain>
    </source>
</reference>
<evidence type="ECO:0000313" key="3">
    <source>
        <dbReference type="Proteomes" id="UP000426027"/>
    </source>
</evidence>
<dbReference type="Gene3D" id="3.10.620.30">
    <property type="match status" value="1"/>
</dbReference>
<gene>
    <name evidence="2" type="ORF">GLV81_18440</name>
</gene>
<dbReference type="AlphaFoldDB" id="A0A6I6GDF7"/>
<name>A0A6I6GDF7_9BACT</name>
<dbReference type="Pfam" id="PF01841">
    <property type="entry name" value="Transglut_core"/>
    <property type="match status" value="1"/>
</dbReference>
<dbReference type="Gene3D" id="2.60.120.1130">
    <property type="match status" value="1"/>
</dbReference>
<accession>A0A6I6GDF7</accession>
<keyword evidence="3" id="KW-1185">Reference proteome</keyword>